<dbReference type="Pfam" id="PF04393">
    <property type="entry name" value="DUF535"/>
    <property type="match status" value="1"/>
</dbReference>
<name>A0A017H6Z3_9FUSO</name>
<dbReference type="GO" id="GO:0006974">
    <property type="term" value="P:DNA damage response"/>
    <property type="evidence" value="ECO:0007669"/>
    <property type="project" value="TreeGrafter"/>
</dbReference>
<dbReference type="PANTHER" id="PTHR38785">
    <property type="entry name" value="HOMOLOG OF VIRK"/>
    <property type="match status" value="1"/>
</dbReference>
<dbReference type="PANTHER" id="PTHR38785:SF1">
    <property type="entry name" value="HOMOLOG OF VIRK"/>
    <property type="match status" value="1"/>
</dbReference>
<organism evidence="1 2">
    <name type="scientific">Fusobacterium necrophorum subsp. funduliforme B35</name>
    <dbReference type="NCBI Taxonomy" id="1226633"/>
    <lineage>
        <taxon>Bacteria</taxon>
        <taxon>Fusobacteriati</taxon>
        <taxon>Fusobacteriota</taxon>
        <taxon>Fusobacteriia</taxon>
        <taxon>Fusobacteriales</taxon>
        <taxon>Fusobacteriaceae</taxon>
        <taxon>Fusobacterium</taxon>
    </lineage>
</organism>
<dbReference type="InterPro" id="IPR007488">
    <property type="entry name" value="DUF535"/>
</dbReference>
<dbReference type="AlphaFoldDB" id="A0A017H6Z3"/>
<dbReference type="RefSeq" id="WP_039122309.1">
    <property type="nucleotide sequence ID" value="NZ_AOJP01000002.1"/>
</dbReference>
<dbReference type="PATRIC" id="fig|1226633.4.peg.1914"/>
<protein>
    <submittedName>
        <fullName evidence="1">Membrane protein</fullName>
    </submittedName>
</protein>
<sequence length="301" mass="35741">MKKEILFYWKVMQHGRAKGKVSTFDQKIKYIARNILYYTWAKKISDFLQNHPYLCQEVYRYPVLCSKIHRPYMTHEFSMQKKVKSIIASYQYLDSFFQEESLSALYRNGQIKILEIEGKEGIKLDAYLKLYSQYEKEGEFNLVLYWGEILLATLTFSIVEGNLFIGGLQGLGREYTDPEILKQVTKGFYGLFPKRLLMEIFYALFPEKKIAVGNTSHIYLAARYKHQEKRKIHADYDEFWQSLGAKERKEEALWCLPEQLIRKTMEEIPSKKRSQYRNRYAVLDEIQALISEFLKSNKSEN</sequence>
<dbReference type="Proteomes" id="UP000031184">
    <property type="component" value="Unassembled WGS sequence"/>
</dbReference>
<dbReference type="EMBL" id="AUZI01000023">
    <property type="protein sequence ID" value="KID48488.1"/>
    <property type="molecule type" value="Genomic_DNA"/>
</dbReference>
<accession>A0A017H6Z3</accession>
<comment type="caution">
    <text evidence="1">The sequence shown here is derived from an EMBL/GenBank/DDBJ whole genome shotgun (WGS) entry which is preliminary data.</text>
</comment>
<dbReference type="OrthoDB" id="6835762at2"/>
<evidence type="ECO:0000313" key="2">
    <source>
        <dbReference type="Proteomes" id="UP000031184"/>
    </source>
</evidence>
<proteinExistence type="predicted"/>
<gene>
    <name evidence="1" type="ORF">C095_09440</name>
</gene>
<reference evidence="1 2" key="1">
    <citation type="submission" date="2013-08" db="EMBL/GenBank/DDBJ databases">
        <title>An opportunistic ruminal bacterium that causes liver abscesses in cattle.</title>
        <authorList>
            <person name="Benahmed F.H."/>
            <person name="Rasmussen M."/>
            <person name="Harbottle H."/>
            <person name="Soppet D."/>
            <person name="Nagaraja T.G."/>
            <person name="Davidson M."/>
        </authorList>
    </citation>
    <scope>NUCLEOTIDE SEQUENCE [LARGE SCALE GENOMIC DNA]</scope>
    <source>
        <strain evidence="1 2">B35</strain>
    </source>
</reference>
<evidence type="ECO:0000313" key="1">
    <source>
        <dbReference type="EMBL" id="KID48488.1"/>
    </source>
</evidence>